<dbReference type="Pfam" id="PF13332">
    <property type="entry name" value="Fil_haemagg_2"/>
    <property type="match status" value="1"/>
</dbReference>
<feature type="non-terminal residue" evidence="3">
    <location>
        <position position="1"/>
    </location>
</feature>
<proteinExistence type="predicted"/>
<feature type="compositionally biased region" description="Polar residues" evidence="1">
    <location>
        <begin position="1664"/>
        <end position="1679"/>
    </location>
</feature>
<evidence type="ECO:0000313" key="3">
    <source>
        <dbReference type="EMBL" id="VAW81121.1"/>
    </source>
</evidence>
<dbReference type="InterPro" id="IPR012334">
    <property type="entry name" value="Pectin_lyas_fold"/>
</dbReference>
<dbReference type="Pfam" id="PF05594">
    <property type="entry name" value="Fil_haemagg"/>
    <property type="match status" value="7"/>
</dbReference>
<dbReference type="GO" id="GO:0003824">
    <property type="term" value="F:catalytic activity"/>
    <property type="evidence" value="ECO:0007669"/>
    <property type="project" value="UniProtKB-ARBA"/>
</dbReference>
<protein>
    <recommendedName>
        <fullName evidence="2">Filamentous haemagglutinin FhaB/tRNA nuclease CdiA-like TPS domain-containing protein</fullName>
    </recommendedName>
</protein>
<dbReference type="InterPro" id="IPR011050">
    <property type="entry name" value="Pectin_lyase_fold/virulence"/>
</dbReference>
<dbReference type="SMART" id="SM00912">
    <property type="entry name" value="Haemagg_act"/>
    <property type="match status" value="1"/>
</dbReference>
<evidence type="ECO:0000256" key="1">
    <source>
        <dbReference type="SAM" id="MobiDB-lite"/>
    </source>
</evidence>
<sequence length="2402" mass="251632">QRHQAPLKTSLFSTSFLCSWVLLYSPCVLPDVVATPGSATVINGQAAGTPIVNIVAPTAAGVSHNTFDVFNVHGPGNAHGAGVVINNSRFDGISALPGVGNVSANANFGSGPPARIILNEVTSTQRSSLLGTSEIFGDNASYILANPNGITCDGCGFIRTPTAVGDSGNLREVILSTSDALTLFGPNANLNNLSIAVNSPADIIIGPGGLNVSNVDVTTLFTRTLNIDGLISAANNRLQMLLGTGTLAFDAAQPEDRTFNATQSNDNAVTVAIDASIAGAMNAGQIYILATEDGVGVTLANDLIANAGDIELSANGDISYRNVNASNDFNVTTAGTDSTLNVTGTTVASNDVNWNLSGDADINTATDASINAGNVFNANCTGSNCTINAQDNLTLNATQVAGNADISTVAGKDLSINGDTNITGNVQSGNKLTIKATDQITANNLTSATDMQIDANTVNTNNLQSGAALAITTVGNTTTGNITAASTIDLNAATINTGDVESTGDDVLLNASNGNITTAKLSAGKAINITTQATDANLRTTGITSGSTVNWQLNGTAQLAGDINATDNINFNCNTPDCTINANSALQLDAQNLNTQANIQSANNQNLTINANVESTGDISSGNRLQINAKDGDINSSGSLSANQNIELASAADSDISIAGNITAGNDFIITGEGNYNHDDNNKLSVAGDWIIDTRSLTNNDTIIATDLQNSVFRVDEFTNNGLLQSDGPLTVQVDELLNNNGVIASLEGIIQINSSQNEGNTATINNNGVISAINLSQQQQPENTLIIDPQTFVDTYVADILAGKQRTSQDLTNNINTANLQALSQLTAGTGARGSVQINADVLNNNAAATISANQLALNVKALNNQGGLIAAAENIRINGDTLSNTNSADLFGVITARDNIDIVLSQQLDNDGVIEAIDVVIDAPIQNNNSSALVLAGFAGEDISTADTLATTASQPGFIVTSGTNSYYQYSPAGDNNPLLINSNLTQLTDTFLAASGTNVAGLPIVGDDLFLAQLLTDTLRAKGDIPFVTRDRNNLGQLNTLYSNTLDYMAQNNLRFGQRPNATQRQTMAAPIIVFEQQTLANGTRVLSPTVLLPNSELNTNVLAADQLNSRIVAYNELLLRSEQITNSGDLIAGNNLIIDTIDLTLITTARNWFISEEGEVKYHSAVISAPSLAVSINGDYVQKGGQLITDTPIVIEAQNIDIAGIDVQAQGKQRSATAKVESPDALYLLAKQRLNVGSNALLSSKTETVLSAEQNLSVDGKLQSGGDLTLLANSIRVGEVRGDKNPGNKAAASLPAPSLLAQGNILMQSETGLDLGYADIVAGQVADQITGQAADQATDQATNGNIVLLAQDGYINSQNTTLSASNDLYLSADKDINIRNSQLNSNSFTAQGADVNLNTSTVTARDSANLLAKNNLSSTDSTFNTGDLNLFADEGDVNVTRSELSAKGDMTLSAGNSVLLTDSNLNVKTNTEKDKIVNENLAASIPAEEGSAEEPPQTITSGNLVILADKGDIINTTGTLNAQNSGFMKAGGNIINKAKINVVKDETRYTSNTESAIEHGIEQDYDYGSFDRYKITKTTTVNTKTETQSVDFKNATMTTGEGGLTQIAGGDIINDGGLVTSKGNFYQEAEGSIKNNALTKNFVRKKTTVNTTNTAENTNSYDNHITNNSGQTSRTQTDTGIAVFAAKTSADGNLTQVAGKDIINTGSTISAGKSIDQKAEGNIKNLSLQSETNNIKETRGNAGGYVAKTTVQRDLITAETSAGENLVVEAKGDYVNTGNILATKNDIRITAKNIVNTRLTRKLDNKQQGNTKDSGRWGNKTTITTTTTGRQQVLDTGRVTAGGNIVLNASDKITDTAGRYNAGTNKNLVFRDDEGKPLLDSDNKPVRGGFYADATNGIEMKEIKWTERDDTKQKVTRTYYDDDEQQSRTRVTNLGFSTRDKVVTGNLNAAGRGSLKSEKGDINISSDITAGQAIALEGRNITLKAIEKREANESRGGNTKSSSTTNDVVVLTAQKGISFTTTGVKEDNNGNLTTNGTTLNAGSTDSGNVIMNVTGNTNLDGVNNETTSYFYKKKKKSWGRSKTTIRETRDVTLKATEINGGGVLLTNVEIDEEGEITGKDSGMVTLTGAKINMANQAIIYGEDGVNVLSGIEYKYERNETRKSSFGGFRKSGSSAIEDVQSLGHAEINAGGAIVLLSKNDINVVAGQLNTANITADAGFGLSDAERALAKSEGKTNVNIIGDKEALANVNKKYRKGLSFSIDDGFLSLAETTTESDWARSETYIGSVLNASDSINLRSASDVNIIGSQLVANNAINVDAGRDLNILSGVSTNRTKSEKESIRIGIGISTDNGFEIFAGAQTVKTGREQNQTLGQGGFAGNEPGDDPSNDQSSQLSGSS</sequence>
<reference evidence="3" key="1">
    <citation type="submission" date="2018-06" db="EMBL/GenBank/DDBJ databases">
        <authorList>
            <person name="Zhirakovskaya E."/>
        </authorList>
    </citation>
    <scope>NUCLEOTIDE SEQUENCE</scope>
</reference>
<name>A0A3B0YNW5_9ZZZZ</name>
<feature type="compositionally biased region" description="Low complexity" evidence="1">
    <location>
        <begin position="2392"/>
        <end position="2402"/>
    </location>
</feature>
<dbReference type="EMBL" id="UOFN01000143">
    <property type="protein sequence ID" value="VAW81121.1"/>
    <property type="molecule type" value="Genomic_DNA"/>
</dbReference>
<feature type="region of interest" description="Disordered" evidence="1">
    <location>
        <begin position="1655"/>
        <end position="1679"/>
    </location>
</feature>
<feature type="domain" description="Filamentous haemagglutinin FhaB/tRNA nuclease CdiA-like TPS" evidence="2">
    <location>
        <begin position="46"/>
        <end position="171"/>
    </location>
</feature>
<feature type="non-terminal residue" evidence="3">
    <location>
        <position position="2402"/>
    </location>
</feature>
<organism evidence="3">
    <name type="scientific">hydrothermal vent metagenome</name>
    <dbReference type="NCBI Taxonomy" id="652676"/>
    <lineage>
        <taxon>unclassified sequences</taxon>
        <taxon>metagenomes</taxon>
        <taxon>ecological metagenomes</taxon>
    </lineage>
</organism>
<feature type="region of interest" description="Disordered" evidence="1">
    <location>
        <begin position="2370"/>
        <end position="2402"/>
    </location>
</feature>
<dbReference type="SUPFAM" id="SSF51126">
    <property type="entry name" value="Pectin lyase-like"/>
    <property type="match status" value="1"/>
</dbReference>
<gene>
    <name evidence="3" type="ORF">MNBD_GAMMA15-1374</name>
</gene>
<dbReference type="Pfam" id="PF05860">
    <property type="entry name" value="TPS"/>
    <property type="match status" value="1"/>
</dbReference>
<evidence type="ECO:0000259" key="2">
    <source>
        <dbReference type="SMART" id="SM00912"/>
    </source>
</evidence>
<dbReference type="InterPro" id="IPR008638">
    <property type="entry name" value="FhaB/CdiA-like_TPS"/>
</dbReference>
<dbReference type="InterPro" id="IPR008619">
    <property type="entry name" value="Filamentous_hemagglutn_rpt"/>
</dbReference>
<dbReference type="InterPro" id="IPR025157">
    <property type="entry name" value="Hemagglutinin_rpt"/>
</dbReference>
<accession>A0A3B0YNW5</accession>
<dbReference type="Gene3D" id="2.160.20.10">
    <property type="entry name" value="Single-stranded right-handed beta-helix, Pectin lyase-like"/>
    <property type="match status" value="1"/>
</dbReference>